<evidence type="ECO:0000256" key="1">
    <source>
        <dbReference type="SAM" id="Phobius"/>
    </source>
</evidence>
<keyword evidence="1" id="KW-0472">Membrane</keyword>
<comment type="caution">
    <text evidence="2">The sequence shown here is derived from an EMBL/GenBank/DDBJ whole genome shotgun (WGS) entry which is preliminary data.</text>
</comment>
<evidence type="ECO:0008006" key="4">
    <source>
        <dbReference type="Google" id="ProtNLM"/>
    </source>
</evidence>
<keyword evidence="1" id="KW-1133">Transmembrane helix</keyword>
<feature type="transmembrane region" description="Helical" evidence="1">
    <location>
        <begin position="15"/>
        <end position="36"/>
    </location>
</feature>
<dbReference type="Proteomes" id="UP000824164">
    <property type="component" value="Unassembled WGS sequence"/>
</dbReference>
<gene>
    <name evidence="2" type="ORF">IAB63_09935</name>
</gene>
<evidence type="ECO:0000313" key="2">
    <source>
        <dbReference type="EMBL" id="HIU03557.1"/>
    </source>
</evidence>
<name>A0A9D1KXK2_9FIRM</name>
<evidence type="ECO:0000313" key="3">
    <source>
        <dbReference type="Proteomes" id="UP000824164"/>
    </source>
</evidence>
<reference evidence="2" key="1">
    <citation type="submission" date="2020-10" db="EMBL/GenBank/DDBJ databases">
        <authorList>
            <person name="Gilroy R."/>
        </authorList>
    </citation>
    <scope>NUCLEOTIDE SEQUENCE</scope>
    <source>
        <strain evidence="2">CHK187-14744</strain>
    </source>
</reference>
<reference evidence="2" key="2">
    <citation type="journal article" date="2021" name="PeerJ">
        <title>Extensive microbial diversity within the chicken gut microbiome revealed by metagenomics and culture.</title>
        <authorList>
            <person name="Gilroy R."/>
            <person name="Ravi A."/>
            <person name="Getino M."/>
            <person name="Pursley I."/>
            <person name="Horton D.L."/>
            <person name="Alikhan N.F."/>
            <person name="Baker D."/>
            <person name="Gharbi K."/>
            <person name="Hall N."/>
            <person name="Watson M."/>
            <person name="Adriaenssens E.M."/>
            <person name="Foster-Nyarko E."/>
            <person name="Jarju S."/>
            <person name="Secka A."/>
            <person name="Antonio M."/>
            <person name="Oren A."/>
            <person name="Chaudhuri R.R."/>
            <person name="La Ragione R."/>
            <person name="Hildebrand F."/>
            <person name="Pallen M.J."/>
        </authorList>
    </citation>
    <scope>NUCLEOTIDE SEQUENCE</scope>
    <source>
        <strain evidence="2">CHK187-14744</strain>
    </source>
</reference>
<accession>A0A9D1KXK2</accession>
<proteinExistence type="predicted"/>
<organism evidence="2 3">
    <name type="scientific">Candidatus Onthocola gallistercoris</name>
    <dbReference type="NCBI Taxonomy" id="2840876"/>
    <lineage>
        <taxon>Bacteria</taxon>
        <taxon>Bacillati</taxon>
        <taxon>Bacillota</taxon>
        <taxon>Bacilli</taxon>
        <taxon>Candidatus Onthocola</taxon>
    </lineage>
</organism>
<keyword evidence="1" id="KW-0812">Transmembrane</keyword>
<dbReference type="EMBL" id="DVLT01000061">
    <property type="protein sequence ID" value="HIU03557.1"/>
    <property type="molecule type" value="Genomic_DNA"/>
</dbReference>
<protein>
    <recommendedName>
        <fullName evidence="4">FMN-binding domain-containing protein</fullName>
    </recommendedName>
</protein>
<dbReference type="AlphaFoldDB" id="A0A9D1KXK2"/>
<sequence length="145" mass="15886">MGSKTRIVILRMKEIIYTVVFIILAVCMIFFLIFMFSHNKGADTSDQSSAATYVPGVYTTSIMLGDEQVDLQVTVDENHINGVTIQPLEESITTMYPLLGSCLENISSQLADGIPLSEVTTDESSQYTASVLLKAIDQALEKAVK</sequence>